<comment type="caution">
    <text evidence="1">The sequence shown here is derived from an EMBL/GenBank/DDBJ whole genome shotgun (WGS) entry which is preliminary data.</text>
</comment>
<proteinExistence type="predicted"/>
<dbReference type="Proteomes" id="UP000299102">
    <property type="component" value="Unassembled WGS sequence"/>
</dbReference>
<protein>
    <submittedName>
        <fullName evidence="1">Uncharacterized protein</fullName>
    </submittedName>
</protein>
<name>A0A4C1V3V4_EUMVA</name>
<sequence length="159" mass="17651">MPEFEIRLILVPVAKPYRSVDARQRPATPASAWRSGIRRQLTRQPHLLRVRTTSRTPLAINNAVEVAPDAHGGHRRPSCVRVCCRTRALCAVLYALRPEPACVLLRPGTVVTTDVRNALVRPPPALIGRWMCPTPRAYHATDGEAPARTSWEQLALIAN</sequence>
<evidence type="ECO:0000313" key="1">
    <source>
        <dbReference type="EMBL" id="GBP32967.1"/>
    </source>
</evidence>
<reference evidence="1 2" key="1">
    <citation type="journal article" date="2019" name="Commun. Biol.">
        <title>The bagworm genome reveals a unique fibroin gene that provides high tensile strength.</title>
        <authorList>
            <person name="Kono N."/>
            <person name="Nakamura H."/>
            <person name="Ohtoshi R."/>
            <person name="Tomita M."/>
            <person name="Numata K."/>
            <person name="Arakawa K."/>
        </authorList>
    </citation>
    <scope>NUCLEOTIDE SEQUENCE [LARGE SCALE GENOMIC DNA]</scope>
</reference>
<organism evidence="1 2">
    <name type="scientific">Eumeta variegata</name>
    <name type="common">Bagworm moth</name>
    <name type="synonym">Eumeta japonica</name>
    <dbReference type="NCBI Taxonomy" id="151549"/>
    <lineage>
        <taxon>Eukaryota</taxon>
        <taxon>Metazoa</taxon>
        <taxon>Ecdysozoa</taxon>
        <taxon>Arthropoda</taxon>
        <taxon>Hexapoda</taxon>
        <taxon>Insecta</taxon>
        <taxon>Pterygota</taxon>
        <taxon>Neoptera</taxon>
        <taxon>Endopterygota</taxon>
        <taxon>Lepidoptera</taxon>
        <taxon>Glossata</taxon>
        <taxon>Ditrysia</taxon>
        <taxon>Tineoidea</taxon>
        <taxon>Psychidae</taxon>
        <taxon>Oiketicinae</taxon>
        <taxon>Eumeta</taxon>
    </lineage>
</organism>
<dbReference type="OrthoDB" id="5338512at2759"/>
<keyword evidence="2" id="KW-1185">Reference proteome</keyword>
<accession>A0A4C1V3V4</accession>
<evidence type="ECO:0000313" key="2">
    <source>
        <dbReference type="Proteomes" id="UP000299102"/>
    </source>
</evidence>
<dbReference type="EMBL" id="BGZK01000267">
    <property type="protein sequence ID" value="GBP32967.1"/>
    <property type="molecule type" value="Genomic_DNA"/>
</dbReference>
<gene>
    <name evidence="1" type="ORF">EVAR_20147_1</name>
</gene>
<dbReference type="AlphaFoldDB" id="A0A4C1V3V4"/>